<reference evidence="2 3" key="1">
    <citation type="submission" date="2021-11" db="EMBL/GenBank/DDBJ databases">
        <authorList>
            <person name="Islam A."/>
            <person name="Islam S."/>
            <person name="Flora M.S."/>
            <person name="Rahman M."/>
            <person name="Ziaur R.M."/>
            <person name="Epstein J.H."/>
            <person name="Hassan M."/>
            <person name="Klassen M."/>
            <person name="Woodard K."/>
            <person name="Webb A."/>
            <person name="Webby R.J."/>
            <person name="El Zowalaty M.E."/>
        </authorList>
    </citation>
    <scope>NUCLEOTIDE SEQUENCE [LARGE SCALE GENOMIC DNA]</scope>
    <source>
        <strain evidence="2">Pbs1</strain>
    </source>
</reference>
<protein>
    <submittedName>
        <fullName evidence="2">Uncharacterized protein</fullName>
    </submittedName>
</protein>
<organism evidence="2 3">
    <name type="scientific">Peronospora belbahrii</name>
    <dbReference type="NCBI Taxonomy" id="622444"/>
    <lineage>
        <taxon>Eukaryota</taxon>
        <taxon>Sar</taxon>
        <taxon>Stramenopiles</taxon>
        <taxon>Oomycota</taxon>
        <taxon>Peronosporomycetes</taxon>
        <taxon>Peronosporales</taxon>
        <taxon>Peronosporaceae</taxon>
        <taxon>Peronospora</taxon>
    </lineage>
</organism>
<gene>
    <name evidence="2" type="ORF">PBS001_LOCUS4921</name>
</gene>
<dbReference type="Proteomes" id="UP001158986">
    <property type="component" value="Unassembled WGS sequence"/>
</dbReference>
<dbReference type="Pfam" id="PF08568">
    <property type="entry name" value="Kinetochor_Ybp2"/>
    <property type="match status" value="1"/>
</dbReference>
<feature type="region of interest" description="Disordered" evidence="1">
    <location>
        <begin position="181"/>
        <end position="200"/>
    </location>
</feature>
<dbReference type="PANTHER" id="PTHR15430:SF1">
    <property type="entry name" value="GLOMULIN"/>
    <property type="match status" value="1"/>
</dbReference>
<dbReference type="EMBL" id="CAKLCB010000262">
    <property type="protein sequence ID" value="CAH0518348.1"/>
    <property type="molecule type" value="Genomic_DNA"/>
</dbReference>
<sequence length="543" mass="61482">MGKEELLEALVHVQTTTSVDSLYAHFNIIHDALSDIHRKRWRFLEDACSVVLQQTLALVFLDGKSGHNGATDHQEVAMLTTKGIHLYLEFIEPLIHSTVSISSTMDNEEENACPRGVLVAALLHLFAKTAGLLGSQPLESRLVADVLRCGVDIHVILATLRFREELKECRRLLLPSYETDSEFEWEEGEEDDDDDEEEETRELAMEDIQWIVNRVVNEWGMAKYRLFLQMSEHEHAFSSWSYQGIGNFVHALLTDDQHKFNALPVLMSPFSFLFHVSAYAHYMICSENHQDRIRGLDLLRAASNLCPQEKLTIFVEKGIESMQDKPRSFRGQAASFRAREWLSPLIHVIANAMVSFCDAKERSAALEVLKTLIFKLVGDDRFRMLRSLIMKCPYANVSAILVDFVRGDAIQAWSSSDTSNKYPFKTTAICLLIQNVLSQTVERDLVSQADLLASCMSLVRFLYIRDKGNETGIRTESIICGIWDVLMCIDKRLQDATEATALYDTTETQLSSVERSRTHPMVLKAALDSTLELLSSTVFCGKT</sequence>
<dbReference type="InterPro" id="IPR019516">
    <property type="entry name" value="Glomulin/ALF4"/>
</dbReference>
<keyword evidence="3" id="KW-1185">Reference proteome</keyword>
<comment type="caution">
    <text evidence="2">The sequence shown here is derived from an EMBL/GenBank/DDBJ whole genome shotgun (WGS) entry which is preliminary data.</text>
</comment>
<evidence type="ECO:0000313" key="2">
    <source>
        <dbReference type="EMBL" id="CAH0518348.1"/>
    </source>
</evidence>
<dbReference type="PANTHER" id="PTHR15430">
    <property type="entry name" value="GLOMULIN"/>
    <property type="match status" value="1"/>
</dbReference>
<accession>A0ABN8D4R4</accession>
<evidence type="ECO:0000313" key="3">
    <source>
        <dbReference type="Proteomes" id="UP001158986"/>
    </source>
</evidence>
<evidence type="ECO:0000256" key="1">
    <source>
        <dbReference type="SAM" id="MobiDB-lite"/>
    </source>
</evidence>
<name>A0ABN8D4R4_9STRA</name>
<dbReference type="InterPro" id="IPR013877">
    <property type="entry name" value="YAP-bd/ALF4/Glomulin"/>
</dbReference>
<proteinExistence type="predicted"/>